<feature type="domain" description="Ketosynthase family 3 (KS3)" evidence="5">
    <location>
        <begin position="75"/>
        <end position="396"/>
    </location>
</feature>
<dbReference type="Pfam" id="PF00109">
    <property type="entry name" value="ketoacyl-synt"/>
    <property type="match status" value="1"/>
</dbReference>
<evidence type="ECO:0000259" key="4">
    <source>
        <dbReference type="PROSITE" id="PS50075"/>
    </source>
</evidence>
<dbReference type="InterPro" id="IPR016039">
    <property type="entry name" value="Thiolase-like"/>
</dbReference>
<dbReference type="PROSITE" id="PS00606">
    <property type="entry name" value="KS3_1"/>
    <property type="match status" value="1"/>
</dbReference>
<protein>
    <recommendedName>
        <fullName evidence="8">Polyketide synthase</fullName>
    </recommendedName>
</protein>
<evidence type="ECO:0000256" key="2">
    <source>
        <dbReference type="ARBA" id="ARBA00022553"/>
    </source>
</evidence>
<dbReference type="PANTHER" id="PTHR43775">
    <property type="entry name" value="FATTY ACID SYNTHASE"/>
    <property type="match status" value="1"/>
</dbReference>
<name>A0A9P8I0X9_9PEZI</name>
<dbReference type="PROSITE" id="PS50075">
    <property type="entry name" value="CARRIER"/>
    <property type="match status" value="1"/>
</dbReference>
<dbReference type="GO" id="GO:0005886">
    <property type="term" value="C:plasma membrane"/>
    <property type="evidence" value="ECO:0007669"/>
    <property type="project" value="TreeGrafter"/>
</dbReference>
<gene>
    <name evidence="6" type="ORF">FGG08_007668</name>
</gene>
<keyword evidence="3" id="KW-0808">Transferase</keyword>
<proteinExistence type="predicted"/>
<keyword evidence="7" id="KW-1185">Reference proteome</keyword>
<evidence type="ECO:0000313" key="7">
    <source>
        <dbReference type="Proteomes" id="UP000698800"/>
    </source>
</evidence>
<feature type="domain" description="Carrier" evidence="4">
    <location>
        <begin position="1"/>
        <end position="76"/>
    </location>
</feature>
<dbReference type="AlphaFoldDB" id="A0A9P8I0X9"/>
<dbReference type="InterPro" id="IPR020841">
    <property type="entry name" value="PKS_Beta-ketoAc_synthase_dom"/>
</dbReference>
<sequence>APADDTERRLAHIWEQVLGQSDIGTQTSFFNLGGNSLKIIRMGQMVNKEFNTTFTTEKHHNGRKGSRPVYILKMKKPIAIIGMGLMAGDADNPETFWQFVAQGRRGFNTLSAIRQQDITDRFGPCEITRGGYLYRVDLFDHHYFNISQAEAVRMDQEQRLLLTCAVKAVHNAGYRVSELKAREIGVFHTYGLTRYSSFFDDTDEYAANAHHAGMGGARIAAFMDWRGPVLSINTACSSSLSALYYACESIAAGDCTMALAAGANLGVVARATGKAVPSVISQEGAGVEKAILGEGVFCFLLKDAAAAIRDQDPIHAVIRGGAINHAGGRSQDIDIPSPAAQGEVIRKAWKNRGTDPARIRFIETKGTGNIMGDRLEFSGLAAAFEGLAASTWFIYL</sequence>
<dbReference type="SUPFAM" id="SSF53901">
    <property type="entry name" value="Thiolase-like"/>
    <property type="match status" value="1"/>
</dbReference>
<dbReference type="GO" id="GO:0004315">
    <property type="term" value="F:3-oxoacyl-[acyl-carrier-protein] synthase activity"/>
    <property type="evidence" value="ECO:0007669"/>
    <property type="project" value="InterPro"/>
</dbReference>
<dbReference type="InterPro" id="IPR050091">
    <property type="entry name" value="PKS_NRPS_Biosynth_Enz"/>
</dbReference>
<evidence type="ECO:0000259" key="5">
    <source>
        <dbReference type="PROSITE" id="PS52004"/>
    </source>
</evidence>
<accession>A0A9P8I0X9</accession>
<dbReference type="GO" id="GO:0005737">
    <property type="term" value="C:cytoplasm"/>
    <property type="evidence" value="ECO:0007669"/>
    <property type="project" value="TreeGrafter"/>
</dbReference>
<dbReference type="CDD" id="cd00833">
    <property type="entry name" value="PKS"/>
    <property type="match status" value="1"/>
</dbReference>
<organism evidence="6 7">
    <name type="scientific">Glutinoglossum americanum</name>
    <dbReference type="NCBI Taxonomy" id="1670608"/>
    <lineage>
        <taxon>Eukaryota</taxon>
        <taxon>Fungi</taxon>
        <taxon>Dikarya</taxon>
        <taxon>Ascomycota</taxon>
        <taxon>Pezizomycotina</taxon>
        <taxon>Geoglossomycetes</taxon>
        <taxon>Geoglossales</taxon>
        <taxon>Geoglossaceae</taxon>
        <taxon>Glutinoglossum</taxon>
    </lineage>
</organism>
<dbReference type="PANTHER" id="PTHR43775:SF37">
    <property type="entry name" value="SI:DKEY-61P9.11"/>
    <property type="match status" value="1"/>
</dbReference>
<keyword evidence="2" id="KW-0597">Phosphoprotein</keyword>
<dbReference type="InterPro" id="IPR018201">
    <property type="entry name" value="Ketoacyl_synth_AS"/>
</dbReference>
<dbReference type="SMART" id="SM00825">
    <property type="entry name" value="PKS_KS"/>
    <property type="match status" value="1"/>
</dbReference>
<dbReference type="EMBL" id="JAGHQL010000468">
    <property type="protein sequence ID" value="KAH0533565.1"/>
    <property type="molecule type" value="Genomic_DNA"/>
</dbReference>
<dbReference type="InterPro" id="IPR036736">
    <property type="entry name" value="ACP-like_sf"/>
</dbReference>
<dbReference type="Gene3D" id="1.10.1200.10">
    <property type="entry name" value="ACP-like"/>
    <property type="match status" value="1"/>
</dbReference>
<dbReference type="GO" id="GO:0004312">
    <property type="term" value="F:fatty acid synthase activity"/>
    <property type="evidence" value="ECO:0007669"/>
    <property type="project" value="TreeGrafter"/>
</dbReference>
<reference evidence="6" key="1">
    <citation type="submission" date="2021-03" db="EMBL/GenBank/DDBJ databases">
        <title>Comparative genomics and phylogenomic investigation of the class Geoglossomycetes provide insights into ecological specialization and systematics.</title>
        <authorList>
            <person name="Melie T."/>
            <person name="Pirro S."/>
            <person name="Miller A.N."/>
            <person name="Quandt A."/>
        </authorList>
    </citation>
    <scope>NUCLEOTIDE SEQUENCE</scope>
    <source>
        <strain evidence="6">GBOQ0MN5Z8</strain>
    </source>
</reference>
<dbReference type="InterPro" id="IPR014031">
    <property type="entry name" value="Ketoacyl_synth_C"/>
</dbReference>
<dbReference type="OrthoDB" id="329835at2759"/>
<dbReference type="InterPro" id="IPR014030">
    <property type="entry name" value="Ketoacyl_synth_N"/>
</dbReference>
<dbReference type="SUPFAM" id="SSF47336">
    <property type="entry name" value="ACP-like"/>
    <property type="match status" value="1"/>
</dbReference>
<evidence type="ECO:0000313" key="6">
    <source>
        <dbReference type="EMBL" id="KAH0533565.1"/>
    </source>
</evidence>
<dbReference type="Proteomes" id="UP000698800">
    <property type="component" value="Unassembled WGS sequence"/>
</dbReference>
<feature type="non-terminal residue" evidence="6">
    <location>
        <position position="1"/>
    </location>
</feature>
<dbReference type="Pfam" id="PF00550">
    <property type="entry name" value="PP-binding"/>
    <property type="match status" value="1"/>
</dbReference>
<comment type="caution">
    <text evidence="6">The sequence shown here is derived from an EMBL/GenBank/DDBJ whole genome shotgun (WGS) entry which is preliminary data.</text>
</comment>
<evidence type="ECO:0000256" key="1">
    <source>
        <dbReference type="ARBA" id="ARBA00022450"/>
    </source>
</evidence>
<dbReference type="GO" id="GO:0006633">
    <property type="term" value="P:fatty acid biosynthetic process"/>
    <property type="evidence" value="ECO:0007669"/>
    <property type="project" value="InterPro"/>
</dbReference>
<dbReference type="Gene3D" id="3.40.47.10">
    <property type="match status" value="1"/>
</dbReference>
<dbReference type="InterPro" id="IPR009081">
    <property type="entry name" value="PP-bd_ACP"/>
</dbReference>
<evidence type="ECO:0000256" key="3">
    <source>
        <dbReference type="ARBA" id="ARBA00022679"/>
    </source>
</evidence>
<evidence type="ECO:0008006" key="8">
    <source>
        <dbReference type="Google" id="ProtNLM"/>
    </source>
</evidence>
<dbReference type="PROSITE" id="PS52004">
    <property type="entry name" value="KS3_2"/>
    <property type="match status" value="1"/>
</dbReference>
<keyword evidence="1" id="KW-0596">Phosphopantetheine</keyword>
<dbReference type="Pfam" id="PF02801">
    <property type="entry name" value="Ketoacyl-synt_C"/>
    <property type="match status" value="1"/>
</dbReference>